<accession>A0A0E9RRA0</accession>
<reference evidence="1" key="2">
    <citation type="journal article" date="2015" name="Fish Shellfish Immunol.">
        <title>Early steps in the European eel (Anguilla anguilla)-Vibrio vulnificus interaction in the gills: Role of the RtxA13 toxin.</title>
        <authorList>
            <person name="Callol A."/>
            <person name="Pajuelo D."/>
            <person name="Ebbesson L."/>
            <person name="Teles M."/>
            <person name="MacKenzie S."/>
            <person name="Amaro C."/>
        </authorList>
    </citation>
    <scope>NUCLEOTIDE SEQUENCE</scope>
</reference>
<protein>
    <submittedName>
        <fullName evidence="1">Uncharacterized protein</fullName>
    </submittedName>
</protein>
<proteinExistence type="predicted"/>
<evidence type="ECO:0000313" key="1">
    <source>
        <dbReference type="EMBL" id="JAH31337.1"/>
    </source>
</evidence>
<organism evidence="1">
    <name type="scientific">Anguilla anguilla</name>
    <name type="common">European freshwater eel</name>
    <name type="synonym">Muraena anguilla</name>
    <dbReference type="NCBI Taxonomy" id="7936"/>
    <lineage>
        <taxon>Eukaryota</taxon>
        <taxon>Metazoa</taxon>
        <taxon>Chordata</taxon>
        <taxon>Craniata</taxon>
        <taxon>Vertebrata</taxon>
        <taxon>Euteleostomi</taxon>
        <taxon>Actinopterygii</taxon>
        <taxon>Neopterygii</taxon>
        <taxon>Teleostei</taxon>
        <taxon>Anguilliformes</taxon>
        <taxon>Anguillidae</taxon>
        <taxon>Anguilla</taxon>
    </lineage>
</organism>
<dbReference type="EMBL" id="GBXM01077240">
    <property type="protein sequence ID" value="JAH31337.1"/>
    <property type="molecule type" value="Transcribed_RNA"/>
</dbReference>
<dbReference type="AlphaFoldDB" id="A0A0E9RRA0"/>
<reference evidence="1" key="1">
    <citation type="submission" date="2014-11" db="EMBL/GenBank/DDBJ databases">
        <authorList>
            <person name="Amaro Gonzalez C."/>
        </authorList>
    </citation>
    <scope>NUCLEOTIDE SEQUENCE</scope>
</reference>
<sequence>MASETASYVACSYSVASWFSVYGVPTVHPPGIALNFKILHTGIITQRTLFSIV</sequence>
<name>A0A0E9RRA0_ANGAN</name>